<comment type="caution">
    <text evidence="1">The sequence shown here is derived from an EMBL/GenBank/DDBJ whole genome shotgun (WGS) entry which is preliminary data.</text>
</comment>
<proteinExistence type="predicted"/>
<organism evidence="1 2">
    <name type="scientific">Dorea longicatena</name>
    <dbReference type="NCBI Taxonomy" id="88431"/>
    <lineage>
        <taxon>Bacteria</taxon>
        <taxon>Bacillati</taxon>
        <taxon>Bacillota</taxon>
        <taxon>Clostridia</taxon>
        <taxon>Lachnospirales</taxon>
        <taxon>Lachnospiraceae</taxon>
        <taxon>Dorea</taxon>
    </lineage>
</organism>
<keyword evidence="2" id="KW-1185">Reference proteome</keyword>
<dbReference type="RefSeq" id="WP_118225164.1">
    <property type="nucleotide sequence ID" value="NZ_QRIC01000022.1"/>
</dbReference>
<dbReference type="Proteomes" id="UP000284095">
    <property type="component" value="Unassembled WGS sequence"/>
</dbReference>
<evidence type="ECO:0000313" key="2">
    <source>
        <dbReference type="Proteomes" id="UP000284095"/>
    </source>
</evidence>
<protein>
    <recommendedName>
        <fullName evidence="3">RNA dependent RNA polymerase</fullName>
    </recommendedName>
</protein>
<sequence>MIVIKINYTKKLNPIYVESVDASLLYINEIAQEQELPIQCKMGKEWTDFEKIYTKEAVLNDSLFLRFMQKSIVRSGSDFCKDFIVVKFRYPAKYMIGEEEFSISAHDLRTHYYENGVTFLSEKKTGKKKKQEDTEPIHYKMIYRSPGKAKKGECIFIRENLFHKAINFLTMGLYGLMEEKAKADPEAVFKLVELSAYLGLSTATAIGYLHIPWEQILVIEDEKVLSAPKVAEVVRTHPVSYYDDEFVLDFDDPRLEQILNKHECTLFADVANAKGYRLIQNRTKEEVQKNGIRINGKFPGKHIKKEKIFQECTVDRKEEQIENILWDGMGLIDESIFPEYADGFVYCRSHFFKSCLFRGNVQEYFKDFCVKNNFDFESYMVKDMFGNKKKLSDIKVVITDKSLKWLKFIDMMGGDNKKAYKIYRQYMKEHDDCFSVVKTAHKSKWGDLQLTAYQMNNSLPTTEEKTLKPITEQAVRIIEELKKPDDITYLKYLDWKKDDFNINEVLCALVERNPDFRKTELFRTKKSKDINRLVDNFAEGRLPQQGDNLTICGNPIALLMKAVGENPLDENIFRIENDAIQCYTERFENNANLAAFRNPHNSPNNILHFHNFRADLIAKYFPKLGQNVIIINLIGTDAQARGSGFDEDSDFVLVTDQPELASLAKDAYVKYPTIINKVEELKSSEYHFRLEDYAEMDSKIADAQASIGTSTDAAQLALSYYYDDGMKSRELEEVFIILSVIGQISIDLAKKEFNLNVGREIKRIRNLPCMNKKFVPQFFADTKKRRNNKDFENVKRMNCPMDIMAEIIEQQTGYSERVSHVLIRKLFNKKIKGKANKYKFNKLIEESKKYNDTVKILASSKRKGRLEDDELYKLKRRQMELFLRKASKNLDQITIIQLVNHALMDSNSDVMGTLLNFLYFNYREKFLNCFVKNS</sequence>
<evidence type="ECO:0008006" key="3">
    <source>
        <dbReference type="Google" id="ProtNLM"/>
    </source>
</evidence>
<evidence type="ECO:0000313" key="1">
    <source>
        <dbReference type="EMBL" id="RHG24672.1"/>
    </source>
</evidence>
<dbReference type="AlphaFoldDB" id="A0A414ST75"/>
<accession>A0A414ST75</accession>
<gene>
    <name evidence="1" type="ORF">DW265_09900</name>
</gene>
<reference evidence="1 2" key="1">
    <citation type="submission" date="2018-08" db="EMBL/GenBank/DDBJ databases">
        <title>A genome reference for cultivated species of the human gut microbiota.</title>
        <authorList>
            <person name="Zou Y."/>
            <person name="Xue W."/>
            <person name="Luo G."/>
        </authorList>
    </citation>
    <scope>NUCLEOTIDE SEQUENCE [LARGE SCALE GENOMIC DNA]</scope>
    <source>
        <strain evidence="1 2">AM22-22</strain>
    </source>
</reference>
<name>A0A414ST75_9FIRM</name>
<dbReference type="EMBL" id="QRIC01000022">
    <property type="protein sequence ID" value="RHG24672.1"/>
    <property type="molecule type" value="Genomic_DNA"/>
</dbReference>